<name>A0ACB8SRS9_9AGAM</name>
<dbReference type="Proteomes" id="UP000814140">
    <property type="component" value="Unassembled WGS sequence"/>
</dbReference>
<keyword evidence="2" id="KW-1185">Reference proteome</keyword>
<evidence type="ECO:0000313" key="2">
    <source>
        <dbReference type="Proteomes" id="UP000814140"/>
    </source>
</evidence>
<proteinExistence type="predicted"/>
<dbReference type="EMBL" id="MU277228">
    <property type="protein sequence ID" value="KAI0059209.1"/>
    <property type="molecule type" value="Genomic_DNA"/>
</dbReference>
<protein>
    <submittedName>
        <fullName evidence="1">Uncharacterized protein</fullName>
    </submittedName>
</protein>
<organism evidence="1 2">
    <name type="scientific">Artomyces pyxidatus</name>
    <dbReference type="NCBI Taxonomy" id="48021"/>
    <lineage>
        <taxon>Eukaryota</taxon>
        <taxon>Fungi</taxon>
        <taxon>Dikarya</taxon>
        <taxon>Basidiomycota</taxon>
        <taxon>Agaricomycotina</taxon>
        <taxon>Agaricomycetes</taxon>
        <taxon>Russulales</taxon>
        <taxon>Auriscalpiaceae</taxon>
        <taxon>Artomyces</taxon>
    </lineage>
</organism>
<accession>A0ACB8SRS9</accession>
<gene>
    <name evidence="1" type="ORF">BV25DRAFT_1809549</name>
</gene>
<reference evidence="1" key="1">
    <citation type="submission" date="2021-03" db="EMBL/GenBank/DDBJ databases">
        <authorList>
            <consortium name="DOE Joint Genome Institute"/>
            <person name="Ahrendt S."/>
            <person name="Looney B.P."/>
            <person name="Miyauchi S."/>
            <person name="Morin E."/>
            <person name="Drula E."/>
            <person name="Courty P.E."/>
            <person name="Chicoki N."/>
            <person name="Fauchery L."/>
            <person name="Kohler A."/>
            <person name="Kuo A."/>
            <person name="Labutti K."/>
            <person name="Pangilinan J."/>
            <person name="Lipzen A."/>
            <person name="Riley R."/>
            <person name="Andreopoulos W."/>
            <person name="He G."/>
            <person name="Johnson J."/>
            <person name="Barry K.W."/>
            <person name="Grigoriev I.V."/>
            <person name="Nagy L."/>
            <person name="Hibbett D."/>
            <person name="Henrissat B."/>
            <person name="Matheny P.B."/>
            <person name="Labbe J."/>
            <person name="Martin F."/>
        </authorList>
    </citation>
    <scope>NUCLEOTIDE SEQUENCE</scope>
    <source>
        <strain evidence="1">HHB10654</strain>
    </source>
</reference>
<evidence type="ECO:0000313" key="1">
    <source>
        <dbReference type="EMBL" id="KAI0059209.1"/>
    </source>
</evidence>
<comment type="caution">
    <text evidence="1">The sequence shown here is derived from an EMBL/GenBank/DDBJ whole genome shotgun (WGS) entry which is preliminary data.</text>
</comment>
<reference evidence="1" key="2">
    <citation type="journal article" date="2022" name="New Phytol.">
        <title>Evolutionary transition to the ectomycorrhizal habit in the genomes of a hyperdiverse lineage of mushroom-forming fungi.</title>
        <authorList>
            <person name="Looney B."/>
            <person name="Miyauchi S."/>
            <person name="Morin E."/>
            <person name="Drula E."/>
            <person name="Courty P.E."/>
            <person name="Kohler A."/>
            <person name="Kuo A."/>
            <person name="LaButti K."/>
            <person name="Pangilinan J."/>
            <person name="Lipzen A."/>
            <person name="Riley R."/>
            <person name="Andreopoulos W."/>
            <person name="He G."/>
            <person name="Johnson J."/>
            <person name="Nolan M."/>
            <person name="Tritt A."/>
            <person name="Barry K.W."/>
            <person name="Grigoriev I.V."/>
            <person name="Nagy L.G."/>
            <person name="Hibbett D."/>
            <person name="Henrissat B."/>
            <person name="Matheny P.B."/>
            <person name="Labbe J."/>
            <person name="Martin F.M."/>
        </authorList>
    </citation>
    <scope>NUCLEOTIDE SEQUENCE</scope>
    <source>
        <strain evidence="1">HHB10654</strain>
    </source>
</reference>
<sequence>MSTFDEQNYNPSADTRFDDAEFTDGQARANTVGARGAGNQPTNIDALREDREAEQSERTGRVSKNEAQGLVSELTEEERNVQGRTRGKKVDAFKQERAVDAAAEDATAQDQGM</sequence>